<dbReference type="InterPro" id="IPR036388">
    <property type="entry name" value="WH-like_DNA-bd_sf"/>
</dbReference>
<dbReference type="CDD" id="cd00609">
    <property type="entry name" value="AAT_like"/>
    <property type="match status" value="1"/>
</dbReference>
<name>A0ABT1NKG8_9FIRM</name>
<dbReference type="SUPFAM" id="SSF46785">
    <property type="entry name" value="Winged helix' DNA-binding domain"/>
    <property type="match status" value="1"/>
</dbReference>
<dbReference type="InterPro" id="IPR000524">
    <property type="entry name" value="Tscrpt_reg_HTH_GntR"/>
</dbReference>
<gene>
    <name evidence="7" type="ORF">LJD61_16250</name>
</gene>
<dbReference type="SUPFAM" id="SSF53383">
    <property type="entry name" value="PLP-dependent transferases"/>
    <property type="match status" value="1"/>
</dbReference>
<dbReference type="InterPro" id="IPR015424">
    <property type="entry name" value="PyrdxlP-dep_Trfase"/>
</dbReference>
<protein>
    <submittedName>
        <fullName evidence="7">PLP-dependent aminotransferase family protein</fullName>
    </submittedName>
</protein>
<reference evidence="7 8" key="1">
    <citation type="submission" date="2021-10" db="EMBL/GenBank/DDBJ databases">
        <title>Lutispora strain m25 sp. nov., a thermophilic, non-spore-forming bacterium isolated from a lab-scale methanogenic bioreactor digesting anaerobic sludge.</title>
        <authorList>
            <person name="El Houari A."/>
            <person name="Mcdonald J."/>
        </authorList>
    </citation>
    <scope>NUCLEOTIDE SEQUENCE [LARGE SCALE GENOMIC DNA]</scope>
    <source>
        <strain evidence="8">m25</strain>
    </source>
</reference>
<keyword evidence="2" id="KW-0663">Pyridoxal phosphate</keyword>
<dbReference type="CDD" id="cd07377">
    <property type="entry name" value="WHTH_GntR"/>
    <property type="match status" value="1"/>
</dbReference>
<organism evidence="7 8">
    <name type="scientific">Lutispora saccharofermentans</name>
    <dbReference type="NCBI Taxonomy" id="3024236"/>
    <lineage>
        <taxon>Bacteria</taxon>
        <taxon>Bacillati</taxon>
        <taxon>Bacillota</taxon>
        <taxon>Clostridia</taxon>
        <taxon>Lutisporales</taxon>
        <taxon>Lutisporaceae</taxon>
        <taxon>Lutispora</taxon>
    </lineage>
</organism>
<sequence>MFHNIEIDKGQPIYIQIKNYFRTMIAKGMLQKGERLPSTRELSSLLKVSRNTVISAYESLVDDGFINIIEGKGAFVSDINISSGGGWVTEWESRINEYAREARDLDIVKQEAVWEKEMIPMSSISPEPELFPMEDFKRAFMNIISLEGYKILNYGYAQGYKPLLDYLTGYMESKGVNTEGKSVLITNGFTEAFEILISSLTKEGDPILCENPTHNTALKIMKLRKLDILGAHMDGGGISIQEVKRIIENNKVKLAYITPSYHNPTGITMPWERRIELYDILAGNDIPIIENGFNEELRYFGSHISPIAAIGGRGNGVIYTGSFSKILFPGLRLGWIVADTALIDYLESVKRSRNIHTSFLDQAILYEFFREGSFEKYIKKARRVYKQKYEAAIAAVRQNIPQAMLYGDGGLHIFIKHKGINSRNLLSECIKKGVIFTPGDIFYINDEGKDAFRLGFSRVRADDIEIGIKIISSTIENIRE</sequence>
<dbReference type="InterPro" id="IPR015421">
    <property type="entry name" value="PyrdxlP-dep_Trfase_major"/>
</dbReference>
<feature type="domain" description="HTH gntR-type" evidence="6">
    <location>
        <begin position="11"/>
        <end position="79"/>
    </location>
</feature>
<comment type="caution">
    <text evidence="7">The sequence shown here is derived from an EMBL/GenBank/DDBJ whole genome shotgun (WGS) entry which is preliminary data.</text>
</comment>
<dbReference type="RefSeq" id="WP_255228595.1">
    <property type="nucleotide sequence ID" value="NZ_JAJEKE010000017.1"/>
</dbReference>
<evidence type="ECO:0000256" key="2">
    <source>
        <dbReference type="ARBA" id="ARBA00022898"/>
    </source>
</evidence>
<keyword evidence="7" id="KW-0032">Aminotransferase</keyword>
<keyword evidence="5" id="KW-0804">Transcription</keyword>
<evidence type="ECO:0000256" key="1">
    <source>
        <dbReference type="ARBA" id="ARBA00005384"/>
    </source>
</evidence>
<dbReference type="InterPro" id="IPR036390">
    <property type="entry name" value="WH_DNA-bd_sf"/>
</dbReference>
<accession>A0ABT1NKG8</accession>
<evidence type="ECO:0000313" key="8">
    <source>
        <dbReference type="Proteomes" id="UP001651880"/>
    </source>
</evidence>
<dbReference type="PROSITE" id="PS50949">
    <property type="entry name" value="HTH_GNTR"/>
    <property type="match status" value="1"/>
</dbReference>
<dbReference type="Proteomes" id="UP001651880">
    <property type="component" value="Unassembled WGS sequence"/>
</dbReference>
<dbReference type="InterPro" id="IPR015422">
    <property type="entry name" value="PyrdxlP-dep_Trfase_small"/>
</dbReference>
<keyword evidence="3" id="KW-0805">Transcription regulation</keyword>
<dbReference type="PANTHER" id="PTHR46577:SF1">
    <property type="entry name" value="HTH-TYPE TRANSCRIPTIONAL REGULATORY PROTEIN GABR"/>
    <property type="match status" value="1"/>
</dbReference>
<dbReference type="PANTHER" id="PTHR46577">
    <property type="entry name" value="HTH-TYPE TRANSCRIPTIONAL REGULATORY PROTEIN GABR"/>
    <property type="match status" value="1"/>
</dbReference>
<dbReference type="Gene3D" id="1.10.10.10">
    <property type="entry name" value="Winged helix-like DNA-binding domain superfamily/Winged helix DNA-binding domain"/>
    <property type="match status" value="1"/>
</dbReference>
<dbReference type="EMBL" id="JAJEKE010000017">
    <property type="protein sequence ID" value="MCQ1531079.1"/>
    <property type="molecule type" value="Genomic_DNA"/>
</dbReference>
<dbReference type="Pfam" id="PF00155">
    <property type="entry name" value="Aminotran_1_2"/>
    <property type="match status" value="1"/>
</dbReference>
<dbReference type="Pfam" id="PF00392">
    <property type="entry name" value="GntR"/>
    <property type="match status" value="1"/>
</dbReference>
<comment type="similarity">
    <text evidence="1">In the C-terminal section; belongs to the class-I pyridoxal-phosphate-dependent aminotransferase family.</text>
</comment>
<dbReference type="InterPro" id="IPR004839">
    <property type="entry name" value="Aminotransferase_I/II_large"/>
</dbReference>
<dbReference type="PRINTS" id="PR00035">
    <property type="entry name" value="HTHGNTR"/>
</dbReference>
<keyword evidence="4" id="KW-0238">DNA-binding</keyword>
<keyword evidence="7" id="KW-0808">Transferase</keyword>
<evidence type="ECO:0000256" key="5">
    <source>
        <dbReference type="ARBA" id="ARBA00023163"/>
    </source>
</evidence>
<evidence type="ECO:0000259" key="6">
    <source>
        <dbReference type="PROSITE" id="PS50949"/>
    </source>
</evidence>
<proteinExistence type="inferred from homology"/>
<dbReference type="Gene3D" id="3.40.640.10">
    <property type="entry name" value="Type I PLP-dependent aspartate aminotransferase-like (Major domain)"/>
    <property type="match status" value="1"/>
</dbReference>
<evidence type="ECO:0000256" key="4">
    <source>
        <dbReference type="ARBA" id="ARBA00023125"/>
    </source>
</evidence>
<evidence type="ECO:0000313" key="7">
    <source>
        <dbReference type="EMBL" id="MCQ1531079.1"/>
    </source>
</evidence>
<dbReference type="GO" id="GO:0008483">
    <property type="term" value="F:transaminase activity"/>
    <property type="evidence" value="ECO:0007669"/>
    <property type="project" value="UniProtKB-KW"/>
</dbReference>
<dbReference type="Gene3D" id="3.90.1150.10">
    <property type="entry name" value="Aspartate Aminotransferase, domain 1"/>
    <property type="match status" value="1"/>
</dbReference>
<evidence type="ECO:0000256" key="3">
    <source>
        <dbReference type="ARBA" id="ARBA00023015"/>
    </source>
</evidence>
<dbReference type="InterPro" id="IPR051446">
    <property type="entry name" value="HTH_trans_reg/aminotransferase"/>
</dbReference>
<keyword evidence="8" id="KW-1185">Reference proteome</keyword>
<dbReference type="SMART" id="SM00345">
    <property type="entry name" value="HTH_GNTR"/>
    <property type="match status" value="1"/>
</dbReference>